<evidence type="ECO:0000256" key="4">
    <source>
        <dbReference type="ARBA" id="ARBA00022801"/>
    </source>
</evidence>
<dbReference type="GO" id="GO:0003727">
    <property type="term" value="F:single-stranded RNA binding"/>
    <property type="evidence" value="ECO:0007669"/>
    <property type="project" value="TreeGrafter"/>
</dbReference>
<dbReference type="FunFam" id="3.30.420.10:FF:000059">
    <property type="entry name" value="Exosome complex exonuclease Rrp6"/>
    <property type="match status" value="1"/>
</dbReference>
<dbReference type="InParanoid" id="A0A5J5F9W5"/>
<reference evidence="11 12" key="1">
    <citation type="submission" date="2019-09" db="EMBL/GenBank/DDBJ databases">
        <title>Draft genome of the ectomycorrhizal ascomycete Sphaerosporella brunnea.</title>
        <authorList>
            <consortium name="DOE Joint Genome Institute"/>
            <person name="Benucci G.M."/>
            <person name="Marozzi G."/>
            <person name="Antonielli L."/>
            <person name="Sanchez S."/>
            <person name="Marco P."/>
            <person name="Wang X."/>
            <person name="Falini L.B."/>
            <person name="Barry K."/>
            <person name="Haridas S."/>
            <person name="Lipzen A."/>
            <person name="Labutti K."/>
            <person name="Grigoriev I.V."/>
            <person name="Murat C."/>
            <person name="Martin F."/>
            <person name="Albertini E."/>
            <person name="Donnini D."/>
            <person name="Bonito G."/>
        </authorList>
    </citation>
    <scope>NUCLEOTIDE SEQUENCE [LARGE SCALE GENOMIC DNA]</scope>
    <source>
        <strain evidence="11 12">Sb_GMNB300</strain>
    </source>
</reference>
<accession>A0A5J5F9W5</accession>
<evidence type="ECO:0000256" key="6">
    <source>
        <dbReference type="ARBA" id="ARBA00022839"/>
    </source>
</evidence>
<dbReference type="GO" id="GO:0071051">
    <property type="term" value="P:poly(A)-dependent snoRNA 3'-end processing"/>
    <property type="evidence" value="ECO:0007669"/>
    <property type="project" value="TreeGrafter"/>
</dbReference>
<evidence type="ECO:0000256" key="7">
    <source>
        <dbReference type="ARBA" id="ARBA00023242"/>
    </source>
</evidence>
<sequence length="786" mass="88429">MSTDVVTTDFAALQDGIQKAVMSTVKAVNTLAGVDIDFQRSSDPEFASAADTTRARLLEIANSLLRSAAAGADVDAPNLQEEDDVESKWADIVEVADFLLERADTCLDEYTGAIKHKNPEPLPGAKTPQQVPRNKQKSRDYWASINSWSNKSLSKPQLLFDVKPDNMDNSPFRPLLTAKPHAKVPLEKSFEMFTNELGNKQYIHPYAEEIKSITYPESIFQAQEPRKYLPFDDTEAVFVDTPKALVEMLQELKGAKEIAIDLEHHDQRSYIGFVCLMQISTREKDWIVDTLKLRRELQVLNEVFTDPKIIKVLHGANMDIIWLQRDFGLYIVGLFDTYWAARTLGFSGHGLAFLLKKYVDFDADKQYQLADWRLRPLPEEMFNYARSDTHFLLYIFDCIRNELLDRSNLSDSENKMASVLKNSEEVSLRLYEREAYDAVGGDGFMGWRNILGRSQEGLNPMQVSVFKAVHQWRDTTARAEDESVNYIMPRHVLFNLARRMPMDVAGVLACCPRPSPPLRNRAAELVVVVKNAKDTPAVREWLAKADASKAADASQPEEASAAVLQDGPRVEVFLNTDSPLRAQHSGFWGTCGESSHWNSEEKQLQALRLAIPLPQLTAEVFVSEPSTVVVEKNEVDPGARAEHEYVKREARPKKEELSDVITIRSLGGRKRKHEASNSNEEVAAAPSVSTPAVEEETSIAEDKPSKKRKKQKTDKGKDKEKEEKEAVPFDYETAPSVLNMNITQKKEKKEKKQKAFNPYAGAANAPKGLGRSNQERAGRTGHFKGK</sequence>
<dbReference type="GO" id="GO:0000175">
    <property type="term" value="F:3'-5'-RNA exonuclease activity"/>
    <property type="evidence" value="ECO:0007669"/>
    <property type="project" value="InterPro"/>
</dbReference>
<comment type="caution">
    <text evidence="11">The sequence shown here is derived from an EMBL/GenBank/DDBJ whole genome shotgun (WGS) entry which is preliminary data.</text>
</comment>
<name>A0A5J5F9W5_9PEZI</name>
<dbReference type="CDD" id="cd06147">
    <property type="entry name" value="Rrp6p_like_exo"/>
    <property type="match status" value="1"/>
</dbReference>
<dbReference type="Proteomes" id="UP000326924">
    <property type="component" value="Unassembled WGS sequence"/>
</dbReference>
<dbReference type="SMART" id="SM00474">
    <property type="entry name" value="35EXOc"/>
    <property type="match status" value="1"/>
</dbReference>
<dbReference type="GO" id="GO:0000176">
    <property type="term" value="C:nuclear exosome (RNase complex)"/>
    <property type="evidence" value="ECO:0007669"/>
    <property type="project" value="InterPro"/>
</dbReference>
<keyword evidence="12" id="KW-1185">Reference proteome</keyword>
<dbReference type="SUPFAM" id="SSF47819">
    <property type="entry name" value="HRDC-like"/>
    <property type="match status" value="1"/>
</dbReference>
<dbReference type="SMART" id="SM00341">
    <property type="entry name" value="HRDC"/>
    <property type="match status" value="1"/>
</dbReference>
<dbReference type="GO" id="GO:0071039">
    <property type="term" value="P:nuclear polyadenylation-dependent CUT catabolic process"/>
    <property type="evidence" value="ECO:0007669"/>
    <property type="project" value="TreeGrafter"/>
</dbReference>
<evidence type="ECO:0000313" key="11">
    <source>
        <dbReference type="EMBL" id="KAA8913914.1"/>
    </source>
</evidence>
<dbReference type="GO" id="GO:0071044">
    <property type="term" value="P:histone mRNA catabolic process"/>
    <property type="evidence" value="ECO:0007669"/>
    <property type="project" value="TreeGrafter"/>
</dbReference>
<feature type="region of interest" description="Disordered" evidence="9">
    <location>
        <begin position="114"/>
        <end position="137"/>
    </location>
</feature>
<keyword evidence="6" id="KW-0269">Exonuclease</keyword>
<dbReference type="Pfam" id="PF08066">
    <property type="entry name" value="PMC2NT"/>
    <property type="match status" value="1"/>
</dbReference>
<keyword evidence="2" id="KW-0698">rRNA processing</keyword>
<keyword evidence="7" id="KW-0539">Nucleus</keyword>
<dbReference type="PROSITE" id="PS50967">
    <property type="entry name" value="HRDC"/>
    <property type="match status" value="1"/>
</dbReference>
<evidence type="ECO:0000256" key="3">
    <source>
        <dbReference type="ARBA" id="ARBA00022722"/>
    </source>
</evidence>
<dbReference type="EMBL" id="VXIS01000011">
    <property type="protein sequence ID" value="KAA8913914.1"/>
    <property type="molecule type" value="Genomic_DNA"/>
</dbReference>
<feature type="domain" description="HRDC" evidence="10">
    <location>
        <begin position="459"/>
        <end position="539"/>
    </location>
</feature>
<dbReference type="PANTHER" id="PTHR12124">
    <property type="entry name" value="POLYMYOSITIS/SCLERODERMA AUTOANTIGEN-RELATED"/>
    <property type="match status" value="1"/>
</dbReference>
<keyword evidence="4" id="KW-0378">Hydrolase</keyword>
<dbReference type="GO" id="GO:0071040">
    <property type="term" value="P:nuclear polyadenylation-dependent antisense transcript catabolic process"/>
    <property type="evidence" value="ECO:0007669"/>
    <property type="project" value="TreeGrafter"/>
</dbReference>
<dbReference type="InterPro" id="IPR045092">
    <property type="entry name" value="Rrp6-like"/>
</dbReference>
<dbReference type="GO" id="GO:0071038">
    <property type="term" value="P:TRAMP-dependent tRNA surveillance pathway"/>
    <property type="evidence" value="ECO:0007669"/>
    <property type="project" value="TreeGrafter"/>
</dbReference>
<dbReference type="InterPro" id="IPR002121">
    <property type="entry name" value="HRDC_dom"/>
</dbReference>
<dbReference type="GO" id="GO:0000166">
    <property type="term" value="F:nucleotide binding"/>
    <property type="evidence" value="ECO:0007669"/>
    <property type="project" value="InterPro"/>
</dbReference>
<feature type="region of interest" description="Disordered" evidence="9">
    <location>
        <begin position="667"/>
        <end position="786"/>
    </location>
</feature>
<dbReference type="InterPro" id="IPR012337">
    <property type="entry name" value="RNaseH-like_sf"/>
</dbReference>
<dbReference type="InterPro" id="IPR036397">
    <property type="entry name" value="RNaseH_sf"/>
</dbReference>
<evidence type="ECO:0000256" key="2">
    <source>
        <dbReference type="ARBA" id="ARBA00022552"/>
    </source>
</evidence>
<dbReference type="Gene3D" id="1.10.150.80">
    <property type="entry name" value="HRDC domain"/>
    <property type="match status" value="1"/>
</dbReference>
<evidence type="ECO:0000259" key="10">
    <source>
        <dbReference type="PROSITE" id="PS50967"/>
    </source>
</evidence>
<keyword evidence="3" id="KW-0540">Nuclease</keyword>
<dbReference type="InterPro" id="IPR010997">
    <property type="entry name" value="HRDC-like_sf"/>
</dbReference>
<dbReference type="FunCoup" id="A0A5J5F9W5">
    <property type="interactions" value="1003"/>
</dbReference>
<evidence type="ECO:0000256" key="5">
    <source>
        <dbReference type="ARBA" id="ARBA00022835"/>
    </source>
</evidence>
<evidence type="ECO:0000313" key="12">
    <source>
        <dbReference type="Proteomes" id="UP000326924"/>
    </source>
</evidence>
<dbReference type="PANTHER" id="PTHR12124:SF47">
    <property type="entry name" value="EXOSOME COMPONENT 10"/>
    <property type="match status" value="1"/>
</dbReference>
<dbReference type="Pfam" id="PF01612">
    <property type="entry name" value="DNA_pol_A_exo1"/>
    <property type="match status" value="1"/>
</dbReference>
<dbReference type="OrthoDB" id="2250022at2759"/>
<dbReference type="GO" id="GO:0005730">
    <property type="term" value="C:nucleolus"/>
    <property type="evidence" value="ECO:0007669"/>
    <property type="project" value="TreeGrafter"/>
</dbReference>
<protein>
    <submittedName>
        <fullName evidence="11">Ribonuclease H-like domain-containing protein</fullName>
    </submittedName>
</protein>
<dbReference type="AlphaFoldDB" id="A0A5J5F9W5"/>
<dbReference type="GO" id="GO:0000467">
    <property type="term" value="P:exonucleolytic trimming to generate mature 3'-end of 5.8S rRNA from tricistronic rRNA transcript (SSU-rRNA, 5.8S rRNA, LSU-rRNA)"/>
    <property type="evidence" value="ECO:0007669"/>
    <property type="project" value="InterPro"/>
</dbReference>
<proteinExistence type="inferred from homology"/>
<dbReference type="SUPFAM" id="SSF53098">
    <property type="entry name" value="Ribonuclease H-like"/>
    <property type="match status" value="1"/>
</dbReference>
<feature type="compositionally biased region" description="Low complexity" evidence="9">
    <location>
        <begin position="676"/>
        <end position="692"/>
    </location>
</feature>
<comment type="similarity">
    <text evidence="8">Belongs to the exosome component 10/RRP6 family.</text>
</comment>
<gene>
    <name evidence="11" type="ORF">FN846DRAFT_902529</name>
</gene>
<dbReference type="InterPro" id="IPR002562">
    <property type="entry name" value="3'-5'_exonuclease_dom"/>
</dbReference>
<dbReference type="InterPro" id="IPR012588">
    <property type="entry name" value="Exosome-assoc_fac_Rrp6_N"/>
</dbReference>
<dbReference type="Gene3D" id="3.30.420.10">
    <property type="entry name" value="Ribonuclease H-like superfamily/Ribonuclease H"/>
    <property type="match status" value="1"/>
</dbReference>
<dbReference type="GO" id="GO:0071037">
    <property type="term" value="P:nuclear polyadenylation-dependent snRNA catabolic process"/>
    <property type="evidence" value="ECO:0007669"/>
    <property type="project" value="TreeGrafter"/>
</dbReference>
<dbReference type="GO" id="GO:0071035">
    <property type="term" value="P:nuclear polyadenylation-dependent rRNA catabolic process"/>
    <property type="evidence" value="ECO:0007669"/>
    <property type="project" value="TreeGrafter"/>
</dbReference>
<dbReference type="InterPro" id="IPR044876">
    <property type="entry name" value="HRDC_dom_sf"/>
</dbReference>
<dbReference type="InterPro" id="IPR049559">
    <property type="entry name" value="Rrp6p-like_exo"/>
</dbReference>
<dbReference type="FunFam" id="1.10.150.80:FF:000001">
    <property type="entry name" value="Putative exosome component 10"/>
    <property type="match status" value="1"/>
</dbReference>
<comment type="subcellular location">
    <subcellularLocation>
        <location evidence="1">Nucleus</location>
    </subcellularLocation>
</comment>
<organism evidence="11 12">
    <name type="scientific">Sphaerosporella brunnea</name>
    <dbReference type="NCBI Taxonomy" id="1250544"/>
    <lineage>
        <taxon>Eukaryota</taxon>
        <taxon>Fungi</taxon>
        <taxon>Dikarya</taxon>
        <taxon>Ascomycota</taxon>
        <taxon>Pezizomycotina</taxon>
        <taxon>Pezizomycetes</taxon>
        <taxon>Pezizales</taxon>
        <taxon>Pyronemataceae</taxon>
        <taxon>Sphaerosporella</taxon>
    </lineage>
</organism>
<evidence type="ECO:0000256" key="8">
    <source>
        <dbReference type="ARBA" id="ARBA00043957"/>
    </source>
</evidence>
<dbReference type="GO" id="GO:0071036">
    <property type="term" value="P:nuclear polyadenylation-dependent snoRNA catabolic process"/>
    <property type="evidence" value="ECO:0007669"/>
    <property type="project" value="TreeGrafter"/>
</dbReference>
<dbReference type="Pfam" id="PF00570">
    <property type="entry name" value="HRDC"/>
    <property type="match status" value="1"/>
</dbReference>
<evidence type="ECO:0000256" key="1">
    <source>
        <dbReference type="ARBA" id="ARBA00004123"/>
    </source>
</evidence>
<evidence type="ECO:0000256" key="9">
    <source>
        <dbReference type="SAM" id="MobiDB-lite"/>
    </source>
</evidence>
<feature type="compositionally biased region" description="Basic and acidic residues" evidence="9">
    <location>
        <begin position="713"/>
        <end position="727"/>
    </location>
</feature>
<keyword evidence="5" id="KW-0271">Exosome</keyword>